<feature type="compositionally biased region" description="Basic and acidic residues" evidence="2">
    <location>
        <begin position="258"/>
        <end position="293"/>
    </location>
</feature>
<dbReference type="Ensembl" id="ENSSANT00000088215.1">
    <property type="protein sequence ID" value="ENSSANP00000083005.1"/>
    <property type="gene ID" value="ENSSANG00000041179.1"/>
</dbReference>
<accession>A0A671RI33</accession>
<dbReference type="InterPro" id="IPR008984">
    <property type="entry name" value="SMAD_FHA_dom_sf"/>
</dbReference>
<feature type="compositionally biased region" description="Basic residues" evidence="2">
    <location>
        <begin position="354"/>
        <end position="365"/>
    </location>
</feature>
<dbReference type="GO" id="GO:0003676">
    <property type="term" value="F:nucleic acid binding"/>
    <property type="evidence" value="ECO:0007669"/>
    <property type="project" value="InterPro"/>
</dbReference>
<evidence type="ECO:0000256" key="1">
    <source>
        <dbReference type="SAM" id="Coils"/>
    </source>
</evidence>
<name>A0A671RI33_9TELE</name>
<dbReference type="InterPro" id="IPR000253">
    <property type="entry name" value="FHA_dom"/>
</dbReference>
<feature type="compositionally biased region" description="Basic and acidic residues" evidence="2">
    <location>
        <begin position="302"/>
        <end position="321"/>
    </location>
</feature>
<dbReference type="SMART" id="SM00443">
    <property type="entry name" value="G_patch"/>
    <property type="match status" value="1"/>
</dbReference>
<feature type="domain" description="G-patch" evidence="4">
    <location>
        <begin position="634"/>
        <end position="680"/>
    </location>
</feature>
<dbReference type="PROSITE" id="PS50174">
    <property type="entry name" value="G_PATCH"/>
    <property type="match status" value="1"/>
</dbReference>
<dbReference type="SMART" id="SM00240">
    <property type="entry name" value="FHA"/>
    <property type="match status" value="1"/>
</dbReference>
<organism evidence="5 6">
    <name type="scientific">Sinocyclocheilus anshuiensis</name>
    <dbReference type="NCBI Taxonomy" id="1608454"/>
    <lineage>
        <taxon>Eukaryota</taxon>
        <taxon>Metazoa</taxon>
        <taxon>Chordata</taxon>
        <taxon>Craniata</taxon>
        <taxon>Vertebrata</taxon>
        <taxon>Euteleostomi</taxon>
        <taxon>Actinopterygii</taxon>
        <taxon>Neopterygii</taxon>
        <taxon>Teleostei</taxon>
        <taxon>Ostariophysi</taxon>
        <taxon>Cypriniformes</taxon>
        <taxon>Cyprinidae</taxon>
        <taxon>Cyprininae</taxon>
        <taxon>Sinocyclocheilus</taxon>
    </lineage>
</organism>
<dbReference type="SUPFAM" id="SSF49879">
    <property type="entry name" value="SMAD/FHA domain"/>
    <property type="match status" value="1"/>
</dbReference>
<dbReference type="AlphaFoldDB" id="A0A671RI33"/>
<dbReference type="PANTHER" id="PTHR23106:SF24">
    <property type="entry name" value="ANGIOGENIC FACTOR WITH G PATCH AND FHA DOMAINS 1"/>
    <property type="match status" value="1"/>
</dbReference>
<protein>
    <submittedName>
        <fullName evidence="5">Angiogenic factor with G patch and FHA domains 1</fullName>
    </submittedName>
</protein>
<dbReference type="Proteomes" id="UP000472260">
    <property type="component" value="Unassembled WGS sequence"/>
</dbReference>
<feature type="coiled-coil region" evidence="1">
    <location>
        <begin position="36"/>
        <end position="105"/>
    </location>
</feature>
<dbReference type="InterPro" id="IPR053027">
    <property type="entry name" value="AGGF1"/>
</dbReference>
<dbReference type="Pfam" id="PF00498">
    <property type="entry name" value="FHA"/>
    <property type="match status" value="1"/>
</dbReference>
<dbReference type="Pfam" id="PF01585">
    <property type="entry name" value="G-patch"/>
    <property type="match status" value="1"/>
</dbReference>
<dbReference type="Gene3D" id="2.60.200.20">
    <property type="match status" value="1"/>
</dbReference>
<sequence length="731" mass="83078">MFIFDLQIDARAGKTGDLHSASAMAAEGNPDPESSDQGLEADLVSLRSQAEALRRELKTCKDELQKLQKQLSQSERLQKTTESYNEDLRQQVDKLRTQTEEYTWTETDYYNYYYAEAQENVVMETQGYCEPTEEHHITAETAPANPELPNESSDFPQTEEYTWTETGWFFSFIFFVNIPVICSIDVLFKCYFLPETDYYNYYYGGYYQSGTETTAEAQENVVMETQGYCEPTEEHHITAETAPANPELPNESSDFPQTEDHKEAGPEIVRQSENHQRGKKDDSSSLKKGRESRSQSPQQRPSSKERSRQTKSRDRSRDRSANRKKTRRRSESHSDDSHSKSRREKGSNSDDTHSRKRKKKRKEKKRSCSETRRDRKPRSDNVSGESEPEEGEITESDGEKELSSASSSSSSSSASPVQPEHDSPESEMETQMQEEAWPPCVRVTGSLCCALTCLCVSVCREKDMNHAIRIPEMGVSKSHAEVYFDQEQQCYMLIDQGSQNGTVLNGNRILQPKVRCDPCPLTHGDEVKIGETVLSFHIHMGTDTCDGCEPGQIIAHLSRHKKDDTSGTVLSKEDKELQRQKELKMMKVKYGLKSSDYEEQKALKSRRYKDRAENRRQTVGSEETFQRDDAPASVHVYGRKMLEKMGWKRGEGLGKEGAGMKDPIQLHVRKAQSGLGSGAAVSVENASLTKTKNQRNWERARQRFSDTCQADSSHPETGQSPKAWVKSQDTE</sequence>
<feature type="domain" description="FHA" evidence="3">
    <location>
        <begin position="456"/>
        <end position="509"/>
    </location>
</feature>
<feature type="region of interest" description="Disordered" evidence="2">
    <location>
        <begin position="242"/>
        <end position="432"/>
    </location>
</feature>
<keyword evidence="1" id="KW-0175">Coiled coil</keyword>
<reference evidence="5" key="2">
    <citation type="submission" date="2025-09" db="UniProtKB">
        <authorList>
            <consortium name="Ensembl"/>
        </authorList>
    </citation>
    <scope>IDENTIFICATION</scope>
</reference>
<feature type="compositionally biased region" description="Polar residues" evidence="2">
    <location>
        <begin position="705"/>
        <end position="720"/>
    </location>
</feature>
<feature type="region of interest" description="Disordered" evidence="2">
    <location>
        <begin position="601"/>
        <end position="630"/>
    </location>
</feature>
<dbReference type="PANTHER" id="PTHR23106">
    <property type="entry name" value="ANGIOGENIC FACTOR WITH G PATCH AND FHA DOMAINS 1"/>
    <property type="match status" value="1"/>
</dbReference>
<dbReference type="InterPro" id="IPR000467">
    <property type="entry name" value="G_patch_dom"/>
</dbReference>
<evidence type="ECO:0000313" key="6">
    <source>
        <dbReference type="Proteomes" id="UP000472260"/>
    </source>
</evidence>
<feature type="compositionally biased region" description="Basic and acidic residues" evidence="2">
    <location>
        <begin position="695"/>
        <end position="704"/>
    </location>
</feature>
<feature type="compositionally biased region" description="Low complexity" evidence="2">
    <location>
        <begin position="403"/>
        <end position="415"/>
    </location>
</feature>
<feature type="compositionally biased region" description="Basic and acidic residues" evidence="2">
    <location>
        <begin position="366"/>
        <end position="379"/>
    </location>
</feature>
<proteinExistence type="predicted"/>
<evidence type="ECO:0000259" key="3">
    <source>
        <dbReference type="PROSITE" id="PS50006"/>
    </source>
</evidence>
<dbReference type="GO" id="GO:0001570">
    <property type="term" value="P:vasculogenesis"/>
    <property type="evidence" value="ECO:0007669"/>
    <property type="project" value="TreeGrafter"/>
</dbReference>
<dbReference type="CDD" id="cd22686">
    <property type="entry name" value="FHA_AGGF1"/>
    <property type="match status" value="1"/>
</dbReference>
<feature type="compositionally biased region" description="Acidic residues" evidence="2">
    <location>
        <begin position="386"/>
        <end position="396"/>
    </location>
</feature>
<dbReference type="PROSITE" id="PS50006">
    <property type="entry name" value="FHA_DOMAIN"/>
    <property type="match status" value="1"/>
</dbReference>
<feature type="region of interest" description="Disordered" evidence="2">
    <location>
        <begin position="674"/>
        <end position="731"/>
    </location>
</feature>
<feature type="compositionally biased region" description="Basic and acidic residues" evidence="2">
    <location>
        <begin position="329"/>
        <end position="353"/>
    </location>
</feature>
<evidence type="ECO:0000256" key="2">
    <source>
        <dbReference type="SAM" id="MobiDB-lite"/>
    </source>
</evidence>
<reference evidence="5" key="1">
    <citation type="submission" date="2025-08" db="UniProtKB">
        <authorList>
            <consortium name="Ensembl"/>
        </authorList>
    </citation>
    <scope>IDENTIFICATION</scope>
</reference>
<evidence type="ECO:0000259" key="4">
    <source>
        <dbReference type="PROSITE" id="PS50174"/>
    </source>
</evidence>
<evidence type="ECO:0000313" key="5">
    <source>
        <dbReference type="Ensembl" id="ENSSANP00000083005.1"/>
    </source>
</evidence>
<keyword evidence="6" id="KW-1185">Reference proteome</keyword>